<protein>
    <submittedName>
        <fullName evidence="2">Putative iron-sulfur cluster assembly scaffold protein for SUF system, SufE2</fullName>
    </submittedName>
</protein>
<dbReference type="InterPro" id="IPR002871">
    <property type="entry name" value="NIF_FeS_clus_asmbl_NifU_N"/>
</dbReference>
<sequence length="165" mass="18004">MEFCRFEHKFSVMSQTVTENGLNEVYNRRILELAADIPRIGVLEDADASATAISKMCGSKVTVHLKMAQGKVSDFSHEVQACALGQASSSVLAAHIVGSTRDEVKVARDAMRAMLKEEGAPPTGKWSDLEVLQPAREFRNRHQSILLTFEATLDAIGQVETQSAA</sequence>
<dbReference type="CDD" id="cd06664">
    <property type="entry name" value="IscU_like"/>
    <property type="match status" value="1"/>
</dbReference>
<name>X5MDD5_9HYPH</name>
<dbReference type="KEGG" id="pect:BN1012_Phect155"/>
<dbReference type="GO" id="GO:0016226">
    <property type="term" value="P:iron-sulfur cluster assembly"/>
    <property type="evidence" value="ECO:0007669"/>
    <property type="project" value="InterPro"/>
</dbReference>
<dbReference type="GO" id="GO:0051536">
    <property type="term" value="F:iron-sulfur cluster binding"/>
    <property type="evidence" value="ECO:0007669"/>
    <property type="project" value="InterPro"/>
</dbReference>
<dbReference type="Proteomes" id="UP000032160">
    <property type="component" value="Chromosome I"/>
</dbReference>
<dbReference type="AlphaFoldDB" id="X5MDD5"/>
<dbReference type="PATRIC" id="fig|1458461.3.peg.155"/>
<evidence type="ECO:0000313" key="3">
    <source>
        <dbReference type="Proteomes" id="UP000032160"/>
    </source>
</evidence>
<dbReference type="HOGENOM" id="CLU_079283_3_0_5"/>
<dbReference type="Gene3D" id="3.90.1010.10">
    <property type="match status" value="1"/>
</dbReference>
<dbReference type="SUPFAM" id="SSF82649">
    <property type="entry name" value="SufE/NifU"/>
    <property type="match status" value="1"/>
</dbReference>
<gene>
    <name evidence="2" type="ORF">BN1012_Phect155</name>
</gene>
<keyword evidence="3" id="KW-1185">Reference proteome</keyword>
<dbReference type="STRING" id="1458461.BN1012_Phect155"/>
<dbReference type="EMBL" id="HG966617">
    <property type="protein sequence ID" value="CDO58369.1"/>
    <property type="molecule type" value="Genomic_DNA"/>
</dbReference>
<evidence type="ECO:0000259" key="1">
    <source>
        <dbReference type="Pfam" id="PF01592"/>
    </source>
</evidence>
<organism evidence="2 3">
    <name type="scientific">Candidatus Phaeomarinibacter ectocarpi</name>
    <dbReference type="NCBI Taxonomy" id="1458461"/>
    <lineage>
        <taxon>Bacteria</taxon>
        <taxon>Pseudomonadati</taxon>
        <taxon>Pseudomonadota</taxon>
        <taxon>Alphaproteobacteria</taxon>
        <taxon>Hyphomicrobiales</taxon>
        <taxon>Parvibaculaceae</taxon>
        <taxon>Candidatus Phaeomarinibacter</taxon>
    </lineage>
</organism>
<feature type="domain" description="NIF system FeS cluster assembly NifU N-terminal" evidence="1">
    <location>
        <begin position="26"/>
        <end position="117"/>
    </location>
</feature>
<dbReference type="Pfam" id="PF01592">
    <property type="entry name" value="NifU_N"/>
    <property type="match status" value="1"/>
</dbReference>
<dbReference type="GO" id="GO:0005506">
    <property type="term" value="F:iron ion binding"/>
    <property type="evidence" value="ECO:0007669"/>
    <property type="project" value="InterPro"/>
</dbReference>
<accession>X5MDD5</accession>
<reference evidence="2 3" key="1">
    <citation type="journal article" date="2014" name="Front. Genet.">
        <title>Genome and metabolic network of "Candidatus Phaeomarinobacter ectocarpi" Ec32, a new candidate genus of Alphaproteobacteria frequently associated with brown algae.</title>
        <authorList>
            <person name="Dittami S.M."/>
            <person name="Barbeyron T."/>
            <person name="Boyen C."/>
            <person name="Cambefort J."/>
            <person name="Collet G."/>
            <person name="Delage L."/>
            <person name="Gobet A."/>
            <person name="Groisillier A."/>
            <person name="Leblanc C."/>
            <person name="Michel G."/>
            <person name="Scornet D."/>
            <person name="Siegel A."/>
            <person name="Tapia J.E."/>
            <person name="Tonon T."/>
        </authorList>
    </citation>
    <scope>NUCLEOTIDE SEQUENCE [LARGE SCALE GENOMIC DNA]</scope>
    <source>
        <strain evidence="2 3">Ec32</strain>
    </source>
</reference>
<evidence type="ECO:0000313" key="2">
    <source>
        <dbReference type="EMBL" id="CDO58369.1"/>
    </source>
</evidence>
<proteinExistence type="predicted"/>